<feature type="region of interest" description="Disordered" evidence="2">
    <location>
        <begin position="147"/>
        <end position="315"/>
    </location>
</feature>
<dbReference type="CDD" id="cd18793">
    <property type="entry name" value="SF2_C_SNF"/>
    <property type="match status" value="1"/>
</dbReference>
<dbReference type="Pfam" id="PF00176">
    <property type="entry name" value="SNF2-rel_dom"/>
    <property type="match status" value="1"/>
</dbReference>
<reference evidence="5" key="1">
    <citation type="submission" date="2022-11" db="EMBL/GenBank/DDBJ databases">
        <title>Centuries of genome instability and evolution in soft-shell clam transmissible cancer (bioRxiv).</title>
        <authorList>
            <person name="Hart S.F.M."/>
            <person name="Yonemitsu M.A."/>
            <person name="Giersch R.M."/>
            <person name="Beal B.F."/>
            <person name="Arriagada G."/>
            <person name="Davis B.W."/>
            <person name="Ostrander E.A."/>
            <person name="Goff S.P."/>
            <person name="Metzger M.J."/>
        </authorList>
    </citation>
    <scope>NUCLEOTIDE SEQUENCE</scope>
    <source>
        <strain evidence="5">MELC-2E11</strain>
        <tissue evidence="5">Siphon/mantle</tissue>
    </source>
</reference>
<evidence type="ECO:0000313" key="5">
    <source>
        <dbReference type="EMBL" id="WAR17517.1"/>
    </source>
</evidence>
<feature type="region of interest" description="Disordered" evidence="2">
    <location>
        <begin position="1"/>
        <end position="32"/>
    </location>
</feature>
<feature type="region of interest" description="Disordered" evidence="2">
    <location>
        <begin position="48"/>
        <end position="91"/>
    </location>
</feature>
<dbReference type="InterPro" id="IPR038718">
    <property type="entry name" value="SNF2-like_sf"/>
</dbReference>
<feature type="compositionally biased region" description="Basic and acidic residues" evidence="2">
    <location>
        <begin position="242"/>
        <end position="269"/>
    </location>
</feature>
<dbReference type="PANTHER" id="PTHR47161:SF1">
    <property type="entry name" value="LYMPHOID-SPECIFIC HELICASE"/>
    <property type="match status" value="1"/>
</dbReference>
<feature type="compositionally biased region" description="Polar residues" evidence="2">
    <location>
        <begin position="48"/>
        <end position="70"/>
    </location>
</feature>
<sequence length="795" mass="91217">MSEVGLVQASPFKPDLDNATMPEEDAASRAGSDVAVAELTASRQVDSPLTVASVQDSEQSVQGNELITQSEVDEEARLEQEREQEDKEEYRKRKEMWLHLEQDSKEQRYERLKVLLMKSNMYTEYLLQRMERQKALEMKKRDAMLKKLARDREKREAQDANKAKTNAAVLADHSQDTENSQGAKEALEPSLDETSQKADPSEKDSDRISQTTVPEEGVTKPSEKDTEMTEKDTEMTENDTEMTEKDSELSEKDTKLSEKDSEMKVKDNEMPEEDRDGSSARDQSMSPGSEKENDTPQVRRSGRVKDPNAIDLFTGFPDIEPDGTITRPALLTGGKLRNYQVEGLNWLKVLFENGVNGILADEMGLGKTIQCVALMCQIVTMGALGPFIVIAPLSTLPNWRNEFKRFAPRLPILFYHGTREERARLTNKMKKKHEVLPGIKIQPIVITSYDIAMRDRANLQRFEWTFMIVDEGHRLKNTECRLLKELKQYKNTHRLLLTGTPLQNNLKELWSLLHFLLPEIFDDLGSFETWFDVTVISDDAADEAIIEEEKKTNILGMLHQILTPFMLRRVKADVDIDIPPKKELIVYAPLSNVQREFYESTVDRTILNKFKTNNVDEDIVRKCGKMLVLDQMLMELHKDGHKVLIFSQFTTMMDILGDYLYMRKIEHCRLDGNTKVEDRQIAMDEFNTDPDKWVFLLSTRAGGLGINLIGADTVIIYDSDWNPQNDLQAQDRCHRIGQTKPVMVYRFVTANTIDQKIMKDGEVMSKEDMQALLDRSELMKEFEENMKARKGQARC</sequence>
<proteinExistence type="predicted"/>
<gene>
    <name evidence="5" type="ORF">MAR_032111</name>
</gene>
<keyword evidence="6" id="KW-1185">Reference proteome</keyword>
<feature type="domain" description="Helicase ATP-binding" evidence="3">
    <location>
        <begin position="348"/>
        <end position="519"/>
    </location>
</feature>
<feature type="compositionally biased region" description="Basic and acidic residues" evidence="2">
    <location>
        <begin position="75"/>
        <end position="91"/>
    </location>
</feature>
<dbReference type="Gene3D" id="3.40.50.300">
    <property type="entry name" value="P-loop containing nucleotide triphosphate hydrolases"/>
    <property type="match status" value="1"/>
</dbReference>
<dbReference type="PROSITE" id="PS51192">
    <property type="entry name" value="HELICASE_ATP_BIND_1"/>
    <property type="match status" value="1"/>
</dbReference>
<evidence type="ECO:0000313" key="6">
    <source>
        <dbReference type="Proteomes" id="UP001164746"/>
    </source>
</evidence>
<dbReference type="PANTHER" id="PTHR47161">
    <property type="entry name" value="LYMPHOID-SPECIFIC HELICASE"/>
    <property type="match status" value="1"/>
</dbReference>
<dbReference type="InterPro" id="IPR014001">
    <property type="entry name" value="Helicase_ATP-bd"/>
</dbReference>
<dbReference type="InterPro" id="IPR001650">
    <property type="entry name" value="Helicase_C-like"/>
</dbReference>
<dbReference type="EMBL" id="CP111021">
    <property type="protein sequence ID" value="WAR17517.1"/>
    <property type="molecule type" value="Genomic_DNA"/>
</dbReference>
<dbReference type="SMART" id="SM00487">
    <property type="entry name" value="DEXDc"/>
    <property type="match status" value="1"/>
</dbReference>
<feature type="compositionally biased region" description="Basic and acidic residues" evidence="2">
    <location>
        <begin position="147"/>
        <end position="162"/>
    </location>
</feature>
<dbReference type="InterPro" id="IPR000330">
    <property type="entry name" value="SNF2_N"/>
</dbReference>
<keyword evidence="1" id="KW-0378">Hydrolase</keyword>
<dbReference type="InterPro" id="IPR049730">
    <property type="entry name" value="SNF2/RAD54-like_C"/>
</dbReference>
<evidence type="ECO:0000259" key="4">
    <source>
        <dbReference type="PROSITE" id="PS51194"/>
    </source>
</evidence>
<dbReference type="InterPro" id="IPR027417">
    <property type="entry name" value="P-loop_NTPase"/>
</dbReference>
<dbReference type="SMART" id="SM00490">
    <property type="entry name" value="HELICc"/>
    <property type="match status" value="1"/>
</dbReference>
<dbReference type="Gene3D" id="3.40.50.10810">
    <property type="entry name" value="Tandem AAA-ATPase domain"/>
    <property type="match status" value="1"/>
</dbReference>
<accession>A0ABY7F919</accession>
<feature type="compositionally biased region" description="Basic and acidic residues" evidence="2">
    <location>
        <begin position="217"/>
        <end position="234"/>
    </location>
</feature>
<name>A0ABY7F919_MYAAR</name>
<feature type="domain" description="Helicase C-terminal" evidence="4">
    <location>
        <begin position="628"/>
        <end position="787"/>
    </location>
</feature>
<feature type="compositionally biased region" description="Basic and acidic residues" evidence="2">
    <location>
        <begin position="194"/>
        <end position="207"/>
    </location>
</feature>
<protein>
    <submittedName>
        <fullName evidence="5">DDM1-like protein</fullName>
    </submittedName>
</protein>
<dbReference type="Pfam" id="PF00271">
    <property type="entry name" value="Helicase_C"/>
    <property type="match status" value="1"/>
</dbReference>
<evidence type="ECO:0000256" key="2">
    <source>
        <dbReference type="SAM" id="MobiDB-lite"/>
    </source>
</evidence>
<dbReference type="SUPFAM" id="SSF52540">
    <property type="entry name" value="P-loop containing nucleoside triphosphate hydrolases"/>
    <property type="match status" value="2"/>
</dbReference>
<dbReference type="PROSITE" id="PS51194">
    <property type="entry name" value="HELICASE_CTER"/>
    <property type="match status" value="1"/>
</dbReference>
<evidence type="ECO:0000259" key="3">
    <source>
        <dbReference type="PROSITE" id="PS51192"/>
    </source>
</evidence>
<dbReference type="Proteomes" id="UP001164746">
    <property type="component" value="Chromosome 10"/>
</dbReference>
<organism evidence="5 6">
    <name type="scientific">Mya arenaria</name>
    <name type="common">Soft-shell clam</name>
    <dbReference type="NCBI Taxonomy" id="6604"/>
    <lineage>
        <taxon>Eukaryota</taxon>
        <taxon>Metazoa</taxon>
        <taxon>Spiralia</taxon>
        <taxon>Lophotrochozoa</taxon>
        <taxon>Mollusca</taxon>
        <taxon>Bivalvia</taxon>
        <taxon>Autobranchia</taxon>
        <taxon>Heteroconchia</taxon>
        <taxon>Euheterodonta</taxon>
        <taxon>Imparidentia</taxon>
        <taxon>Neoheterodontei</taxon>
        <taxon>Myida</taxon>
        <taxon>Myoidea</taxon>
        <taxon>Myidae</taxon>
        <taxon>Mya</taxon>
    </lineage>
</organism>
<evidence type="ECO:0000256" key="1">
    <source>
        <dbReference type="ARBA" id="ARBA00022801"/>
    </source>
</evidence>